<gene>
    <name evidence="2" type="ORF">P6223_000997</name>
</gene>
<reference evidence="2" key="1">
    <citation type="submission" date="2024-02" db="EMBL/GenBank/DDBJ databases">
        <authorList>
            <consortium name="Clinical and Environmental Microbiology Branch: Whole genome sequencing antimicrobial resistance pathogens in the healthcare setting"/>
        </authorList>
    </citation>
    <scope>NUCLEOTIDE SEQUENCE</scope>
    <source>
        <strain evidence="2">2023CK-00345</strain>
    </source>
</reference>
<protein>
    <submittedName>
        <fullName evidence="2">Uncharacterized protein</fullName>
    </submittedName>
</protein>
<evidence type="ECO:0000256" key="1">
    <source>
        <dbReference type="SAM" id="Coils"/>
    </source>
</evidence>
<keyword evidence="1" id="KW-0175">Coiled coil</keyword>
<dbReference type="RefSeq" id="WP_119159551.1">
    <property type="nucleotide sequence ID" value="NZ_JADCMJ010000023.1"/>
</dbReference>
<dbReference type="EMBL" id="ABLFQU030000008">
    <property type="protein sequence ID" value="EMM0024483.1"/>
    <property type="molecule type" value="Genomic_DNA"/>
</dbReference>
<sequence>MNQDIADRLEILEEQRAEARQMRKEARRMHKKEEAELLSVFINFTNRCIWECYKEDAESWLNSHATSGQ</sequence>
<organism evidence="2">
    <name type="scientific">Escherichia coli</name>
    <dbReference type="NCBI Taxonomy" id="562"/>
    <lineage>
        <taxon>Bacteria</taxon>
        <taxon>Pseudomonadati</taxon>
        <taxon>Pseudomonadota</taxon>
        <taxon>Gammaproteobacteria</taxon>
        <taxon>Enterobacterales</taxon>
        <taxon>Enterobacteriaceae</taxon>
        <taxon>Escherichia</taxon>
    </lineage>
</organism>
<evidence type="ECO:0000313" key="2">
    <source>
        <dbReference type="EMBL" id="EMM0024483.1"/>
    </source>
</evidence>
<dbReference type="AlphaFoldDB" id="A0AAI9GW18"/>
<accession>A0AAI9GW18</accession>
<feature type="coiled-coil region" evidence="1">
    <location>
        <begin position="2"/>
        <end position="36"/>
    </location>
</feature>
<comment type="caution">
    <text evidence="2">The sequence shown here is derived from an EMBL/GenBank/DDBJ whole genome shotgun (WGS) entry which is preliminary data.</text>
</comment>
<name>A0AAI9GW18_ECOLX</name>
<proteinExistence type="predicted"/>